<dbReference type="Gene3D" id="3.40.30.10">
    <property type="entry name" value="Glutaredoxin"/>
    <property type="match status" value="1"/>
</dbReference>
<dbReference type="InterPro" id="IPR036249">
    <property type="entry name" value="Thioredoxin-like_sf"/>
</dbReference>
<gene>
    <name evidence="2" type="ORF">CLI92_09055</name>
</gene>
<proteinExistence type="predicted"/>
<reference evidence="2 3" key="1">
    <citation type="submission" date="2017-08" db="EMBL/GenBank/DDBJ databases">
        <title>WGS of Clinical strains of the CDC Group NO-1 linked to zoonotic infections in humans.</title>
        <authorList>
            <person name="Bernier A.-M."/>
            <person name="Bernard K."/>
        </authorList>
    </citation>
    <scope>NUCLEOTIDE SEQUENCE [LARGE SCALE GENOMIC DNA]</scope>
    <source>
        <strain evidence="2 3">NML91-0035</strain>
    </source>
</reference>
<feature type="domain" description="Glutaredoxin" evidence="1">
    <location>
        <begin position="9"/>
        <end position="62"/>
    </location>
</feature>
<evidence type="ECO:0000313" key="3">
    <source>
        <dbReference type="Proteomes" id="UP000217780"/>
    </source>
</evidence>
<evidence type="ECO:0000313" key="2">
    <source>
        <dbReference type="EMBL" id="PAX16471.1"/>
    </source>
</evidence>
<sequence length="79" mass="8797">MRRAAMIDVYSAPNCQPCRMTCRALDRRGIAYRVLDAAEHAEYLRSLGHQSAPVVVTQGGQHWSGFRPDLIAQLQEGQA</sequence>
<evidence type="ECO:0000259" key="1">
    <source>
        <dbReference type="Pfam" id="PF00462"/>
    </source>
</evidence>
<dbReference type="CDD" id="cd02976">
    <property type="entry name" value="NrdH"/>
    <property type="match status" value="1"/>
</dbReference>
<organism evidence="2 3">
    <name type="scientific">Vandammella animalimorsus</name>
    <dbReference type="NCBI Taxonomy" id="2029117"/>
    <lineage>
        <taxon>Bacteria</taxon>
        <taxon>Pseudomonadati</taxon>
        <taxon>Pseudomonadota</taxon>
        <taxon>Betaproteobacteria</taxon>
        <taxon>Burkholderiales</taxon>
        <taxon>Comamonadaceae</taxon>
        <taxon>Vandammella</taxon>
    </lineage>
</organism>
<dbReference type="PROSITE" id="PS51354">
    <property type="entry name" value="GLUTAREDOXIN_2"/>
    <property type="match status" value="1"/>
</dbReference>
<dbReference type="Proteomes" id="UP000217780">
    <property type="component" value="Unassembled WGS sequence"/>
</dbReference>
<dbReference type="Pfam" id="PF00462">
    <property type="entry name" value="Glutaredoxin"/>
    <property type="match status" value="1"/>
</dbReference>
<accession>A0A2A2T5N3</accession>
<protein>
    <submittedName>
        <fullName evidence="2">NrdH-redoxin</fullName>
    </submittedName>
</protein>
<dbReference type="EMBL" id="NTBI01000007">
    <property type="protein sequence ID" value="PAX16471.1"/>
    <property type="molecule type" value="Genomic_DNA"/>
</dbReference>
<dbReference type="InterPro" id="IPR002109">
    <property type="entry name" value="Glutaredoxin"/>
</dbReference>
<name>A0A2A2T5N3_9BURK</name>
<comment type="caution">
    <text evidence="2">The sequence shown here is derived from an EMBL/GenBank/DDBJ whole genome shotgun (WGS) entry which is preliminary data.</text>
</comment>
<dbReference type="SUPFAM" id="SSF52833">
    <property type="entry name" value="Thioredoxin-like"/>
    <property type="match status" value="1"/>
</dbReference>
<dbReference type="AlphaFoldDB" id="A0A2A2T5N3"/>